<dbReference type="EMBL" id="GCKF01035811">
    <property type="protein sequence ID" value="JAG96857.1"/>
    <property type="molecule type" value="Transcribed_RNA"/>
</dbReference>
<keyword evidence="3" id="KW-0560">Oxidoreductase</keyword>
<dbReference type="FunFam" id="3.40.30.10:FF:000102">
    <property type="entry name" value="Glutathione S-transferase DHAR3 chloroplastic"/>
    <property type="match status" value="1"/>
</dbReference>
<evidence type="ECO:0000256" key="4">
    <source>
        <dbReference type="ARBA" id="ARBA00024194"/>
    </source>
</evidence>
<dbReference type="InterPro" id="IPR036282">
    <property type="entry name" value="Glutathione-S-Trfase_C_sf"/>
</dbReference>
<keyword evidence="2" id="KW-0808">Transferase</keyword>
<dbReference type="Gene3D" id="3.40.30.10">
    <property type="entry name" value="Glutaredoxin"/>
    <property type="match status" value="1"/>
</dbReference>
<dbReference type="PANTHER" id="PTHR44420">
    <property type="entry name" value="GLUTATHIONE S-TRANSFERASE DHAR2-RELATED"/>
    <property type="match status" value="1"/>
</dbReference>
<dbReference type="InterPro" id="IPR036249">
    <property type="entry name" value="Thioredoxin-like_sf"/>
</dbReference>
<reference evidence="8" key="1">
    <citation type="submission" date="2015-03" db="EMBL/GenBank/DDBJ databases">
        <title>A transcriptome of Araucaria cunninghamii, an australian fine timber species.</title>
        <authorList>
            <person name="Jing Yi C.J.Y."/>
            <person name="Yin San L.Y.S."/>
            <person name="Abdul Karim S.S."/>
            <person name="Wan Azmi N.N."/>
            <person name="Hercus R.R."/>
            <person name="Croft L.L."/>
        </authorList>
    </citation>
    <scope>NUCLEOTIDE SEQUENCE</scope>
    <source>
        <strain evidence="8">MI0301</strain>
        <tissue evidence="8">Leaf</tissue>
    </source>
</reference>
<accession>A0A0D6QZ45</accession>
<dbReference type="InterPro" id="IPR040079">
    <property type="entry name" value="Glutathione_S-Trfase"/>
</dbReference>
<evidence type="ECO:0000259" key="7">
    <source>
        <dbReference type="PROSITE" id="PS50404"/>
    </source>
</evidence>
<evidence type="ECO:0000256" key="3">
    <source>
        <dbReference type="ARBA" id="ARBA00023002"/>
    </source>
</evidence>
<protein>
    <recommendedName>
        <fullName evidence="7">GST N-terminal domain-containing protein</fullName>
    </recommendedName>
</protein>
<evidence type="ECO:0000256" key="1">
    <source>
        <dbReference type="ARBA" id="ARBA00022575"/>
    </source>
</evidence>
<keyword evidence="1" id="KW-0216">Detoxification</keyword>
<dbReference type="GO" id="GO:0045174">
    <property type="term" value="F:glutathione dehydrogenase (ascorbate) activity"/>
    <property type="evidence" value="ECO:0007669"/>
    <property type="project" value="UniProtKB-EC"/>
</dbReference>
<dbReference type="SUPFAM" id="SSF47616">
    <property type="entry name" value="GST C-terminal domain-like"/>
    <property type="match status" value="1"/>
</dbReference>
<comment type="similarity">
    <text evidence="4">Belongs to the GST superfamily. DHAR family.</text>
</comment>
<comment type="catalytic activity">
    <reaction evidence="6">
        <text>L-dehydroascorbate + 2 glutathione = glutathione disulfide + L-ascorbate</text>
        <dbReference type="Rhea" id="RHEA:24424"/>
        <dbReference type="ChEBI" id="CHEBI:38290"/>
        <dbReference type="ChEBI" id="CHEBI:57925"/>
        <dbReference type="ChEBI" id="CHEBI:58297"/>
        <dbReference type="ChEBI" id="CHEBI:58539"/>
        <dbReference type="EC" id="1.8.5.1"/>
    </reaction>
</comment>
<sequence length="286" mass="31603">MAAMGLPAAPVSLALSSCVKGLRIVRFYSPRPFTSFCNSQFLGSQHVSISSATLSSRKPLTHKNRVIVRSMAETASAPLDICVKASVTSPGTPGDCPFCQRVMLTLEEKHVPYNTRLVDLSNKPDWLFEISPEGKVPVIKLDDKWIPDSDVITRMLEEKYPNPSLETPPDKASVGSKIFPAFIKFLMTPTGDTEKVLLEELRALNEHLKANGPFINGTDVCAADLSLAPKLFHMETALGHFRSWSVPEEFTYVNNYTKALFSRESFAKTKPLKEDVIAGWSKKVNG</sequence>
<dbReference type="FunFam" id="1.20.1050.10:FF:000029">
    <property type="entry name" value="Glutathione S-transferase DHAR3, chloroplastic"/>
    <property type="match status" value="1"/>
</dbReference>
<evidence type="ECO:0000256" key="2">
    <source>
        <dbReference type="ARBA" id="ARBA00022679"/>
    </source>
</evidence>
<name>A0A0D6QZ45_ARACU</name>
<organism evidence="8">
    <name type="scientific">Araucaria cunninghamii</name>
    <name type="common">Hoop pine</name>
    <name type="synonym">Moreton Bay pine</name>
    <dbReference type="NCBI Taxonomy" id="56994"/>
    <lineage>
        <taxon>Eukaryota</taxon>
        <taxon>Viridiplantae</taxon>
        <taxon>Streptophyta</taxon>
        <taxon>Embryophyta</taxon>
        <taxon>Tracheophyta</taxon>
        <taxon>Spermatophyta</taxon>
        <taxon>Pinopsida</taxon>
        <taxon>Pinidae</taxon>
        <taxon>Conifers II</taxon>
        <taxon>Araucariales</taxon>
        <taxon>Araucariaceae</taxon>
        <taxon>Araucaria</taxon>
    </lineage>
</organism>
<feature type="domain" description="GST N-terminal" evidence="7">
    <location>
        <begin position="86"/>
        <end position="164"/>
    </location>
</feature>
<dbReference type="Pfam" id="PF13409">
    <property type="entry name" value="GST_N_2"/>
    <property type="match status" value="1"/>
</dbReference>
<evidence type="ECO:0000256" key="6">
    <source>
        <dbReference type="ARBA" id="ARBA00049544"/>
    </source>
</evidence>
<dbReference type="SUPFAM" id="SSF52833">
    <property type="entry name" value="Thioredoxin-like"/>
    <property type="match status" value="1"/>
</dbReference>
<dbReference type="PANTHER" id="PTHR44420:SF1">
    <property type="entry name" value="GLUTATHIONE S-TRANSFERASE DHAR3, CHLOROPLASTIC"/>
    <property type="match status" value="1"/>
</dbReference>
<dbReference type="GO" id="GO:0033355">
    <property type="term" value="P:ascorbate glutathione cycle"/>
    <property type="evidence" value="ECO:0007669"/>
    <property type="project" value="InterPro"/>
</dbReference>
<dbReference type="AlphaFoldDB" id="A0A0D6QZ45"/>
<dbReference type="InterPro" id="IPR004045">
    <property type="entry name" value="Glutathione_S-Trfase_N"/>
</dbReference>
<comment type="catalytic activity">
    <reaction evidence="5">
        <text>RX + glutathione = an S-substituted glutathione + a halide anion + H(+)</text>
        <dbReference type="Rhea" id="RHEA:16437"/>
        <dbReference type="ChEBI" id="CHEBI:15378"/>
        <dbReference type="ChEBI" id="CHEBI:16042"/>
        <dbReference type="ChEBI" id="CHEBI:17792"/>
        <dbReference type="ChEBI" id="CHEBI:57925"/>
        <dbReference type="ChEBI" id="CHEBI:90779"/>
        <dbReference type="EC" id="2.5.1.18"/>
    </reaction>
</comment>
<dbReference type="SFLD" id="SFLDS00019">
    <property type="entry name" value="Glutathione_Transferase_(cytos"/>
    <property type="match status" value="1"/>
</dbReference>
<dbReference type="SFLD" id="SFLDG00358">
    <property type="entry name" value="Main_(cytGST)"/>
    <property type="match status" value="1"/>
</dbReference>
<dbReference type="InterPro" id="IPR044627">
    <property type="entry name" value="DHAR1/2/3/4"/>
</dbReference>
<dbReference type="CDD" id="cd00570">
    <property type="entry name" value="GST_N_family"/>
    <property type="match status" value="1"/>
</dbReference>
<dbReference type="PROSITE" id="PS50404">
    <property type="entry name" value="GST_NTER"/>
    <property type="match status" value="1"/>
</dbReference>
<dbReference type="GO" id="GO:0004364">
    <property type="term" value="F:glutathione transferase activity"/>
    <property type="evidence" value="ECO:0007669"/>
    <property type="project" value="UniProtKB-EC"/>
</dbReference>
<evidence type="ECO:0000313" key="8">
    <source>
        <dbReference type="EMBL" id="JAG96857.1"/>
    </source>
</evidence>
<evidence type="ECO:0000256" key="5">
    <source>
        <dbReference type="ARBA" id="ARBA00047960"/>
    </source>
</evidence>
<dbReference type="Gene3D" id="1.20.1050.10">
    <property type="match status" value="1"/>
</dbReference>
<proteinExistence type="inferred from homology"/>